<dbReference type="Proteomes" id="UP000824073">
    <property type="component" value="Unassembled WGS sequence"/>
</dbReference>
<evidence type="ECO:0000313" key="8">
    <source>
        <dbReference type="Proteomes" id="UP000824073"/>
    </source>
</evidence>
<comment type="catalytic activity">
    <reaction evidence="3 4">
        <text>holo-[ACP] + malonyl-CoA = malonyl-[ACP] + CoA</text>
        <dbReference type="Rhea" id="RHEA:41792"/>
        <dbReference type="Rhea" id="RHEA-COMP:9623"/>
        <dbReference type="Rhea" id="RHEA-COMP:9685"/>
        <dbReference type="ChEBI" id="CHEBI:57287"/>
        <dbReference type="ChEBI" id="CHEBI:57384"/>
        <dbReference type="ChEBI" id="CHEBI:64479"/>
        <dbReference type="ChEBI" id="CHEBI:78449"/>
        <dbReference type="EC" id="2.3.1.39"/>
    </reaction>
</comment>
<dbReference type="InterPro" id="IPR001227">
    <property type="entry name" value="Ac_transferase_dom_sf"/>
</dbReference>
<dbReference type="AlphaFoldDB" id="A0A9D1LK75"/>
<comment type="similarity">
    <text evidence="4">Belongs to the fabD family.</text>
</comment>
<name>A0A9D1LK75_9CLOT</name>
<dbReference type="InterPro" id="IPR014043">
    <property type="entry name" value="Acyl_transferase_dom"/>
</dbReference>
<evidence type="ECO:0000256" key="2">
    <source>
        <dbReference type="ARBA" id="ARBA00023315"/>
    </source>
</evidence>
<keyword evidence="2 4" id="KW-0012">Acyltransferase</keyword>
<evidence type="ECO:0000313" key="7">
    <source>
        <dbReference type="EMBL" id="HIU42819.1"/>
    </source>
</evidence>
<dbReference type="PANTHER" id="PTHR42681">
    <property type="entry name" value="MALONYL-COA-ACYL CARRIER PROTEIN TRANSACYLASE, MITOCHONDRIAL"/>
    <property type="match status" value="1"/>
</dbReference>
<dbReference type="InterPro" id="IPR024925">
    <property type="entry name" value="Malonyl_CoA-ACP_transAc"/>
</dbReference>
<dbReference type="GO" id="GO:0005829">
    <property type="term" value="C:cytosol"/>
    <property type="evidence" value="ECO:0007669"/>
    <property type="project" value="TreeGrafter"/>
</dbReference>
<comment type="caution">
    <text evidence="7">The sequence shown here is derived from an EMBL/GenBank/DDBJ whole genome shotgun (WGS) entry which is preliminary data.</text>
</comment>
<proteinExistence type="inferred from homology"/>
<dbReference type="EC" id="2.3.1.39" evidence="4"/>
<dbReference type="InterPro" id="IPR016035">
    <property type="entry name" value="Acyl_Trfase/lysoPLipase"/>
</dbReference>
<evidence type="ECO:0000259" key="6">
    <source>
        <dbReference type="SMART" id="SM00827"/>
    </source>
</evidence>
<feature type="domain" description="Malonyl-CoA:ACP transacylase (MAT)" evidence="6">
    <location>
        <begin position="7"/>
        <end position="299"/>
    </location>
</feature>
<gene>
    <name evidence="7" type="ORF">IAB67_00790</name>
</gene>
<dbReference type="PIRSF" id="PIRSF000446">
    <property type="entry name" value="Mct"/>
    <property type="match status" value="1"/>
</dbReference>
<accession>A0A9D1LK75</accession>
<sequence>MGKIAFVFSGQGDQHPGMGAELYEQYPAAARVFELCDSIRPGTKHTCFSGTAEELMETRDTQPCLFAMELAAAAVLRQLGVQPEAEAGFSLGEVAAATDCGFFSLEDGFRLVCRRGELMQREADRCDASMAAVVKLPAETVQELCQKIENVYPVNFNCPGQVTVSGLSAQMPALTAAVKAAGGRAIPLQVKGGFHSPFMAQAARDFEQELRKANIGAGAVPLYANRTGRPYTGDVVGLLSEQICSPVRWEETIRNMIADGADDFIEIGPGRTLTNMIKKINPAVKARTVFEYLEDRKSC</sequence>
<dbReference type="Gene3D" id="3.30.70.250">
    <property type="entry name" value="Malonyl-CoA ACP transacylase, ACP-binding"/>
    <property type="match status" value="1"/>
</dbReference>
<dbReference type="SUPFAM" id="SSF52151">
    <property type="entry name" value="FabD/lysophospholipase-like"/>
    <property type="match status" value="1"/>
</dbReference>
<dbReference type="SUPFAM" id="SSF55048">
    <property type="entry name" value="Probable ACP-binding domain of malonyl-CoA ACP transacylase"/>
    <property type="match status" value="1"/>
</dbReference>
<feature type="active site" evidence="5">
    <location>
        <position position="90"/>
    </location>
</feature>
<dbReference type="Pfam" id="PF00698">
    <property type="entry name" value="Acyl_transf_1"/>
    <property type="match status" value="1"/>
</dbReference>
<protein>
    <recommendedName>
        <fullName evidence="4">Malonyl CoA-acyl carrier protein transacylase</fullName>
        <ecNumber evidence="4">2.3.1.39</ecNumber>
    </recommendedName>
</protein>
<organism evidence="7 8">
    <name type="scientific">Candidatus Ventrousia excrementavium</name>
    <dbReference type="NCBI Taxonomy" id="2840961"/>
    <lineage>
        <taxon>Bacteria</taxon>
        <taxon>Bacillati</taxon>
        <taxon>Bacillota</taxon>
        <taxon>Clostridia</taxon>
        <taxon>Eubacteriales</taxon>
        <taxon>Clostridiaceae</taxon>
        <taxon>Clostridiaceae incertae sedis</taxon>
        <taxon>Candidatus Ventrousia</taxon>
    </lineage>
</organism>
<evidence type="ECO:0000256" key="3">
    <source>
        <dbReference type="ARBA" id="ARBA00048462"/>
    </source>
</evidence>
<dbReference type="GO" id="GO:0004314">
    <property type="term" value="F:[acyl-carrier-protein] S-malonyltransferase activity"/>
    <property type="evidence" value="ECO:0007669"/>
    <property type="project" value="UniProtKB-EC"/>
</dbReference>
<dbReference type="GO" id="GO:0006633">
    <property type="term" value="P:fatty acid biosynthetic process"/>
    <property type="evidence" value="ECO:0007669"/>
    <property type="project" value="TreeGrafter"/>
</dbReference>
<reference evidence="7" key="2">
    <citation type="journal article" date="2021" name="PeerJ">
        <title>Extensive microbial diversity within the chicken gut microbiome revealed by metagenomics and culture.</title>
        <authorList>
            <person name="Gilroy R."/>
            <person name="Ravi A."/>
            <person name="Getino M."/>
            <person name="Pursley I."/>
            <person name="Horton D.L."/>
            <person name="Alikhan N.F."/>
            <person name="Baker D."/>
            <person name="Gharbi K."/>
            <person name="Hall N."/>
            <person name="Watson M."/>
            <person name="Adriaenssens E.M."/>
            <person name="Foster-Nyarko E."/>
            <person name="Jarju S."/>
            <person name="Secka A."/>
            <person name="Antonio M."/>
            <person name="Oren A."/>
            <person name="Chaudhuri R.R."/>
            <person name="La Ragione R."/>
            <person name="Hildebrand F."/>
            <person name="Pallen M.J."/>
        </authorList>
    </citation>
    <scope>NUCLEOTIDE SEQUENCE</scope>
    <source>
        <strain evidence="7">CHK191-8634</strain>
    </source>
</reference>
<reference evidence="7" key="1">
    <citation type="submission" date="2020-10" db="EMBL/GenBank/DDBJ databases">
        <authorList>
            <person name="Gilroy R."/>
        </authorList>
    </citation>
    <scope>NUCLEOTIDE SEQUENCE</scope>
    <source>
        <strain evidence="7">CHK191-8634</strain>
    </source>
</reference>
<dbReference type="InterPro" id="IPR050858">
    <property type="entry name" value="Mal-CoA-ACP_Trans/PKS_FabD"/>
</dbReference>
<dbReference type="Gene3D" id="3.40.366.10">
    <property type="entry name" value="Malonyl-Coenzyme A Acyl Carrier Protein, domain 2"/>
    <property type="match status" value="1"/>
</dbReference>
<evidence type="ECO:0000256" key="4">
    <source>
        <dbReference type="PIRNR" id="PIRNR000446"/>
    </source>
</evidence>
<dbReference type="SMART" id="SM00827">
    <property type="entry name" value="PKS_AT"/>
    <property type="match status" value="1"/>
</dbReference>
<evidence type="ECO:0000256" key="1">
    <source>
        <dbReference type="ARBA" id="ARBA00022679"/>
    </source>
</evidence>
<dbReference type="EMBL" id="DVMR01000010">
    <property type="protein sequence ID" value="HIU42819.1"/>
    <property type="molecule type" value="Genomic_DNA"/>
</dbReference>
<evidence type="ECO:0000256" key="5">
    <source>
        <dbReference type="PIRSR" id="PIRSR000446-1"/>
    </source>
</evidence>
<keyword evidence="1 4" id="KW-0808">Transferase</keyword>
<dbReference type="PANTHER" id="PTHR42681:SF1">
    <property type="entry name" value="MALONYL-COA-ACYL CARRIER PROTEIN TRANSACYLASE, MITOCHONDRIAL"/>
    <property type="match status" value="1"/>
</dbReference>
<feature type="active site" evidence="5">
    <location>
        <position position="195"/>
    </location>
</feature>
<dbReference type="InterPro" id="IPR016036">
    <property type="entry name" value="Malonyl_transacylase_ACP-bd"/>
</dbReference>